<dbReference type="RefSeq" id="WP_348269011.1">
    <property type="nucleotide sequence ID" value="NZ_CP121194.1"/>
</dbReference>
<evidence type="ECO:0000313" key="4">
    <source>
        <dbReference type="EMBL" id="XBH15002.1"/>
    </source>
</evidence>
<evidence type="ECO:0000259" key="2">
    <source>
        <dbReference type="Pfam" id="PF12146"/>
    </source>
</evidence>
<dbReference type="Pfam" id="PF12146">
    <property type="entry name" value="Hydrolase_4"/>
    <property type="match status" value="1"/>
</dbReference>
<reference evidence="4" key="1">
    <citation type="submission" date="2023-03" db="EMBL/GenBank/DDBJ databases">
        <title>Edaphobacter sp.</title>
        <authorList>
            <person name="Huber K.J."/>
            <person name="Papendorf J."/>
            <person name="Pilke C."/>
            <person name="Bunk B."/>
            <person name="Sproeer C."/>
            <person name="Pester M."/>
        </authorList>
    </citation>
    <scope>NUCLEOTIDE SEQUENCE</scope>
    <source>
        <strain evidence="3">DSM 109919</strain>
        <strain evidence="4">DSM 109920</strain>
    </source>
</reference>
<keyword evidence="1" id="KW-0472">Membrane</keyword>
<dbReference type="AlphaFoldDB" id="A0AAU7DCV9"/>
<protein>
    <submittedName>
        <fullName evidence="4">Alpha/beta hydrolase</fullName>
    </submittedName>
</protein>
<dbReference type="InterPro" id="IPR029058">
    <property type="entry name" value="AB_hydrolase_fold"/>
</dbReference>
<keyword evidence="1" id="KW-0812">Transmembrane</keyword>
<dbReference type="PANTHER" id="PTHR12277">
    <property type="entry name" value="ALPHA/BETA HYDROLASE DOMAIN-CONTAINING PROTEIN"/>
    <property type="match status" value="1"/>
</dbReference>
<feature type="domain" description="Serine aminopeptidase S33" evidence="2">
    <location>
        <begin position="129"/>
        <end position="214"/>
    </location>
</feature>
<sequence>MPRPIAKPPKRRPQPAPTPETVDPIWLIKAIAATIAVAMVCGYLALCLLFYQGQWQLVLHPTRTSAAAASIDGTPYQLLHFGPDDSAIPQLTGWWIPAQPTANARYADITILFLPPGDGSLSNSIPTLSALHTLGLNIFAFDYRGYGQSANTHPNQQKMTHDVDSAWQYLTDSRAIAANHIIPYGVGAGASLAANLAAAHPAIPALILDSPHTDLLATARRDPRSGLIPTGLLFHENFPLASPLKTLHTPKLLLFTIQSPAAYTTAAEPRTIARFSTLSDPLYTQSIASFLDQYIAQSAKPVPPGTSGPK</sequence>
<organism evidence="4">
    <name type="scientific">Edaphobacter paludis</name>
    <dbReference type="NCBI Taxonomy" id="3035702"/>
    <lineage>
        <taxon>Bacteria</taxon>
        <taxon>Pseudomonadati</taxon>
        <taxon>Acidobacteriota</taxon>
        <taxon>Terriglobia</taxon>
        <taxon>Terriglobales</taxon>
        <taxon>Acidobacteriaceae</taxon>
        <taxon>Edaphobacter</taxon>
    </lineage>
</organism>
<gene>
    <name evidence="3" type="ORF">P4G45_07280</name>
    <name evidence="4" type="ORF">P8936_07515</name>
</gene>
<feature type="transmembrane region" description="Helical" evidence="1">
    <location>
        <begin position="25"/>
        <end position="51"/>
    </location>
</feature>
<keyword evidence="4" id="KW-0378">Hydrolase</keyword>
<keyword evidence="1" id="KW-1133">Transmembrane helix</keyword>
<dbReference type="InterPro" id="IPR022742">
    <property type="entry name" value="Hydrolase_4"/>
</dbReference>
<dbReference type="EMBL" id="CP121195">
    <property type="protein sequence ID" value="XBH15002.1"/>
    <property type="molecule type" value="Genomic_DNA"/>
</dbReference>
<evidence type="ECO:0000313" key="3">
    <source>
        <dbReference type="EMBL" id="XBH11519.1"/>
    </source>
</evidence>
<dbReference type="Gene3D" id="3.40.50.1820">
    <property type="entry name" value="alpha/beta hydrolase"/>
    <property type="match status" value="1"/>
</dbReference>
<dbReference type="PANTHER" id="PTHR12277:SF81">
    <property type="entry name" value="PROTEIN ABHD13"/>
    <property type="match status" value="1"/>
</dbReference>
<dbReference type="SUPFAM" id="SSF53474">
    <property type="entry name" value="alpha/beta-Hydrolases"/>
    <property type="match status" value="1"/>
</dbReference>
<dbReference type="EMBL" id="CP121194">
    <property type="protein sequence ID" value="XBH11519.1"/>
    <property type="molecule type" value="Genomic_DNA"/>
</dbReference>
<name>A0AAU7DCV9_9BACT</name>
<dbReference type="GO" id="GO:0016787">
    <property type="term" value="F:hydrolase activity"/>
    <property type="evidence" value="ECO:0007669"/>
    <property type="project" value="UniProtKB-KW"/>
</dbReference>
<accession>A0AAU7D1I4</accession>
<proteinExistence type="predicted"/>
<evidence type="ECO:0000256" key="1">
    <source>
        <dbReference type="SAM" id="Phobius"/>
    </source>
</evidence>
<dbReference type="KEGG" id="epl:P4G45_07280"/>
<accession>A0AAU7DCV9</accession>